<evidence type="ECO:0000313" key="1">
    <source>
        <dbReference type="EMBL" id="KAJ3647247.1"/>
    </source>
</evidence>
<protein>
    <submittedName>
        <fullName evidence="1">Uncharacterized protein</fullName>
    </submittedName>
</protein>
<sequence length="85" mass="9518">MMFPTINKTSTEIAYDERFQIVCPQGSTSPLLQDEGEWVFCVGGTTIRLSRTDKRRSFADIKCRPELPATTLIKYSVCQTGGILV</sequence>
<proteinExistence type="predicted"/>
<gene>
    <name evidence="1" type="ORF">Zmor_024776</name>
</gene>
<dbReference type="Proteomes" id="UP001168821">
    <property type="component" value="Unassembled WGS sequence"/>
</dbReference>
<comment type="caution">
    <text evidence="1">The sequence shown here is derived from an EMBL/GenBank/DDBJ whole genome shotgun (WGS) entry which is preliminary data.</text>
</comment>
<keyword evidence="2" id="KW-1185">Reference proteome</keyword>
<organism evidence="1 2">
    <name type="scientific">Zophobas morio</name>
    <dbReference type="NCBI Taxonomy" id="2755281"/>
    <lineage>
        <taxon>Eukaryota</taxon>
        <taxon>Metazoa</taxon>
        <taxon>Ecdysozoa</taxon>
        <taxon>Arthropoda</taxon>
        <taxon>Hexapoda</taxon>
        <taxon>Insecta</taxon>
        <taxon>Pterygota</taxon>
        <taxon>Neoptera</taxon>
        <taxon>Endopterygota</taxon>
        <taxon>Coleoptera</taxon>
        <taxon>Polyphaga</taxon>
        <taxon>Cucujiformia</taxon>
        <taxon>Tenebrionidae</taxon>
        <taxon>Zophobas</taxon>
    </lineage>
</organism>
<dbReference type="AlphaFoldDB" id="A0AA38I3U3"/>
<evidence type="ECO:0000313" key="2">
    <source>
        <dbReference type="Proteomes" id="UP001168821"/>
    </source>
</evidence>
<dbReference type="EMBL" id="JALNTZ010000007">
    <property type="protein sequence ID" value="KAJ3647247.1"/>
    <property type="molecule type" value="Genomic_DNA"/>
</dbReference>
<name>A0AA38I3U3_9CUCU</name>
<reference evidence="1" key="1">
    <citation type="journal article" date="2023" name="G3 (Bethesda)">
        <title>Whole genome assemblies of Zophobas morio and Tenebrio molitor.</title>
        <authorList>
            <person name="Kaur S."/>
            <person name="Stinson S.A."/>
            <person name="diCenzo G.C."/>
        </authorList>
    </citation>
    <scope>NUCLEOTIDE SEQUENCE</scope>
    <source>
        <strain evidence="1">QUZm001</strain>
    </source>
</reference>
<accession>A0AA38I3U3</accession>